<feature type="transmembrane region" description="Helical" evidence="5">
    <location>
        <begin position="95"/>
        <end position="114"/>
    </location>
</feature>
<keyword evidence="1 5" id="KW-1003">Cell membrane</keyword>
<protein>
    <recommendedName>
        <fullName evidence="5">Inner membrane-spanning protein YciB</fullName>
    </recommendedName>
</protein>
<reference evidence="6 7" key="1">
    <citation type="journal article" date="2016" name="Environ. Microbiol.">
        <title>New Methyloceanibacter diversity from North Sea sediments includes methanotroph containing solely the soluble methane monooxygenase.</title>
        <authorList>
            <person name="Vekeman B."/>
            <person name="Kerckhof F.M."/>
            <person name="Cremers G."/>
            <person name="de Vos P."/>
            <person name="Vandamme P."/>
            <person name="Boon N."/>
            <person name="Op den Camp H.J."/>
            <person name="Heylen K."/>
        </authorList>
    </citation>
    <scope>NUCLEOTIDE SEQUENCE [LARGE SCALE GENOMIC DNA]</scope>
    <source>
        <strain evidence="6 7">R-67175</strain>
    </source>
</reference>
<gene>
    <name evidence="5" type="primary">yciB</name>
    <name evidence="6" type="ORF">AUC69_02050</name>
</gene>
<feature type="transmembrane region" description="Helical" evidence="5">
    <location>
        <begin position="63"/>
        <end position="83"/>
    </location>
</feature>
<dbReference type="AlphaFoldDB" id="A0A1E3VRC6"/>
<organism evidence="6 7">
    <name type="scientific">Methyloceanibacter superfactus</name>
    <dbReference type="NCBI Taxonomy" id="1774969"/>
    <lineage>
        <taxon>Bacteria</taxon>
        <taxon>Pseudomonadati</taxon>
        <taxon>Pseudomonadota</taxon>
        <taxon>Alphaproteobacteria</taxon>
        <taxon>Hyphomicrobiales</taxon>
        <taxon>Hyphomicrobiaceae</taxon>
        <taxon>Methyloceanibacter</taxon>
    </lineage>
</organism>
<evidence type="ECO:0000256" key="5">
    <source>
        <dbReference type="HAMAP-Rule" id="MF_00189"/>
    </source>
</evidence>
<comment type="function">
    <text evidence="5">Plays a role in cell envelope biogenesis, maintenance of cell envelope integrity and membrane homeostasis.</text>
</comment>
<keyword evidence="7" id="KW-1185">Reference proteome</keyword>
<comment type="subcellular location">
    <subcellularLocation>
        <location evidence="5">Cell inner membrane</location>
        <topology evidence="5">Multi-pass membrane protein</topology>
    </subcellularLocation>
</comment>
<name>A0A1E3VRC6_9HYPH</name>
<keyword evidence="2 5" id="KW-0812">Transmembrane</keyword>
<evidence type="ECO:0000256" key="1">
    <source>
        <dbReference type="ARBA" id="ARBA00022475"/>
    </source>
</evidence>
<dbReference type="InterPro" id="IPR006008">
    <property type="entry name" value="YciB"/>
</dbReference>
<keyword evidence="4 5" id="KW-0472">Membrane</keyword>
<comment type="caution">
    <text evidence="6">The sequence shown here is derived from an EMBL/GenBank/DDBJ whole genome shotgun (WGS) entry which is preliminary data.</text>
</comment>
<dbReference type="HAMAP" id="MF_00189">
    <property type="entry name" value="YciB"/>
    <property type="match status" value="1"/>
</dbReference>
<dbReference type="GO" id="GO:0005886">
    <property type="term" value="C:plasma membrane"/>
    <property type="evidence" value="ECO:0007669"/>
    <property type="project" value="UniProtKB-SubCell"/>
</dbReference>
<evidence type="ECO:0000313" key="7">
    <source>
        <dbReference type="Proteomes" id="UP000094472"/>
    </source>
</evidence>
<evidence type="ECO:0000256" key="3">
    <source>
        <dbReference type="ARBA" id="ARBA00022989"/>
    </source>
</evidence>
<accession>A0A1E3VRC6</accession>
<dbReference type="NCBIfam" id="TIGR00997">
    <property type="entry name" value="ispZ"/>
    <property type="match status" value="1"/>
</dbReference>
<proteinExistence type="inferred from homology"/>
<feature type="transmembrane region" description="Helical" evidence="5">
    <location>
        <begin position="163"/>
        <end position="182"/>
    </location>
</feature>
<keyword evidence="5" id="KW-0997">Cell inner membrane</keyword>
<dbReference type="Pfam" id="PF04279">
    <property type="entry name" value="IspA"/>
    <property type="match status" value="1"/>
</dbReference>
<comment type="similarity">
    <text evidence="5">Belongs to the YciB family.</text>
</comment>
<sequence>MTADNKPVEPAQSVVAKLIIEIGPLLVFFGTNAAAGIYAGTAAFMVATVLSLGFAWWRYHKVPVMPLVSAVIVLAFGGLTLYLHDDTFIKLKPTIVYTMFAVLLLGGLLMRKPVLELLFGPVFNLTDEGWRKLTVRWAVFFLAMAVLNEFVWRNFSTDTWVSFKAFGFLPITFLFAMAQVPLMQRYGLSEDEAPK</sequence>
<evidence type="ECO:0000256" key="4">
    <source>
        <dbReference type="ARBA" id="ARBA00023136"/>
    </source>
</evidence>
<keyword evidence="3 5" id="KW-1133">Transmembrane helix</keyword>
<dbReference type="STRING" id="1774969.AUC69_02050"/>
<evidence type="ECO:0000256" key="2">
    <source>
        <dbReference type="ARBA" id="ARBA00022692"/>
    </source>
</evidence>
<dbReference type="EMBL" id="LPWF01000033">
    <property type="protein sequence ID" value="ODR96075.1"/>
    <property type="molecule type" value="Genomic_DNA"/>
</dbReference>
<dbReference type="NCBIfam" id="NF001323">
    <property type="entry name" value="PRK00259.1-1"/>
    <property type="match status" value="1"/>
</dbReference>
<comment type="caution">
    <text evidence="5">Lacks conserved residue(s) required for the propagation of feature annotation.</text>
</comment>
<dbReference type="PANTHER" id="PTHR36917">
    <property type="entry name" value="INTRACELLULAR SEPTATION PROTEIN A-RELATED"/>
    <property type="match status" value="1"/>
</dbReference>
<dbReference type="Proteomes" id="UP000094472">
    <property type="component" value="Unassembled WGS sequence"/>
</dbReference>
<dbReference type="OrthoDB" id="9788219at2"/>
<evidence type="ECO:0000313" key="6">
    <source>
        <dbReference type="EMBL" id="ODR96075.1"/>
    </source>
</evidence>
<feature type="transmembrane region" description="Helical" evidence="5">
    <location>
        <begin position="134"/>
        <end position="151"/>
    </location>
</feature>
<dbReference type="PANTHER" id="PTHR36917:SF1">
    <property type="entry name" value="INNER MEMBRANE-SPANNING PROTEIN YCIB"/>
    <property type="match status" value="1"/>
</dbReference>